<dbReference type="InterPro" id="IPR006603">
    <property type="entry name" value="PQ-loop_rpt"/>
</dbReference>
<dbReference type="GO" id="GO:0015174">
    <property type="term" value="F:basic amino acid transmembrane transporter activity"/>
    <property type="evidence" value="ECO:0007669"/>
    <property type="project" value="UniProtKB-ARBA"/>
</dbReference>
<keyword evidence="8" id="KW-0325">Glycoprotein</keyword>
<keyword evidence="2" id="KW-0813">Transport</keyword>
<evidence type="ECO:0000256" key="15">
    <source>
        <dbReference type="SAM" id="Phobius"/>
    </source>
</evidence>
<dbReference type="PANTHER" id="PTHR16201:SF36">
    <property type="entry name" value="LYSOSOMAL AMINO ACID TRANSPORTER 1 HOMOLOG"/>
    <property type="match status" value="1"/>
</dbReference>
<reference evidence="16 17" key="1">
    <citation type="submission" date="2019-04" db="EMBL/GenBank/DDBJ databases">
        <title>The sequence and de novo assembly of Takifugu bimaculatus genome using PacBio and Hi-C technologies.</title>
        <authorList>
            <person name="Xu P."/>
            <person name="Liu B."/>
            <person name="Zhou Z."/>
        </authorList>
    </citation>
    <scope>NUCLEOTIDE SEQUENCE [LARGE SCALE GENOMIC DNA]</scope>
    <source>
        <strain evidence="16">TB-2018</strain>
        <tissue evidence="16">Muscle</tissue>
    </source>
</reference>
<comment type="similarity">
    <text evidence="10">Belongs to the laat-1 family.</text>
</comment>
<dbReference type="Pfam" id="PF04193">
    <property type="entry name" value="PQ-loop"/>
    <property type="match status" value="2"/>
</dbReference>
<evidence type="ECO:0000256" key="3">
    <source>
        <dbReference type="ARBA" id="ARBA00022692"/>
    </source>
</evidence>
<comment type="caution">
    <text evidence="16">The sequence shown here is derived from an EMBL/GenBank/DDBJ whole genome shotgun (WGS) entry which is preliminary data.</text>
</comment>
<dbReference type="GO" id="GO:0005765">
    <property type="term" value="C:lysosomal membrane"/>
    <property type="evidence" value="ECO:0007669"/>
    <property type="project" value="UniProtKB-SubCell"/>
</dbReference>
<evidence type="ECO:0000313" key="17">
    <source>
        <dbReference type="Proteomes" id="UP000516260"/>
    </source>
</evidence>
<accession>A0A4Z2B225</accession>
<evidence type="ECO:0000256" key="1">
    <source>
        <dbReference type="ARBA" id="ARBA00004155"/>
    </source>
</evidence>
<evidence type="ECO:0000256" key="5">
    <source>
        <dbReference type="ARBA" id="ARBA00022970"/>
    </source>
</evidence>
<keyword evidence="7 15" id="KW-0472">Membrane</keyword>
<evidence type="ECO:0000256" key="14">
    <source>
        <dbReference type="ARBA" id="ARBA00081269"/>
    </source>
</evidence>
<feature type="transmembrane region" description="Helical" evidence="15">
    <location>
        <begin position="268"/>
        <end position="288"/>
    </location>
</feature>
<evidence type="ECO:0000256" key="12">
    <source>
        <dbReference type="ARBA" id="ARBA00068323"/>
    </source>
</evidence>
<evidence type="ECO:0000256" key="4">
    <source>
        <dbReference type="ARBA" id="ARBA00022737"/>
    </source>
</evidence>
<gene>
    <name evidence="16" type="ORF">fugu_006611</name>
</gene>
<feature type="transmembrane region" description="Helical" evidence="15">
    <location>
        <begin position="152"/>
        <end position="172"/>
    </location>
</feature>
<evidence type="ECO:0000256" key="2">
    <source>
        <dbReference type="ARBA" id="ARBA00022448"/>
    </source>
</evidence>
<comment type="subcellular location">
    <subcellularLocation>
        <location evidence="1">Lysosome membrane</location>
        <topology evidence="1">Multi-pass membrane protein</topology>
    </subcellularLocation>
</comment>
<dbReference type="PANTHER" id="PTHR16201">
    <property type="entry name" value="SEVEN TRANSMEMBRANE PROTEIN 1-RELATED"/>
    <property type="match status" value="1"/>
</dbReference>
<dbReference type="GO" id="GO:0080144">
    <property type="term" value="P:intracellular amino acid homeostasis"/>
    <property type="evidence" value="ECO:0007669"/>
    <property type="project" value="UniProtKB-ARBA"/>
</dbReference>
<evidence type="ECO:0000256" key="13">
    <source>
        <dbReference type="ARBA" id="ARBA00079342"/>
    </source>
</evidence>
<evidence type="ECO:0000256" key="7">
    <source>
        <dbReference type="ARBA" id="ARBA00023136"/>
    </source>
</evidence>
<feature type="transmembrane region" description="Helical" evidence="15">
    <location>
        <begin position="300"/>
        <end position="322"/>
    </location>
</feature>
<dbReference type="AlphaFoldDB" id="A0A4Z2B225"/>
<proteinExistence type="inferred from homology"/>
<keyword evidence="3 15" id="KW-0812">Transmembrane</keyword>
<feature type="transmembrane region" description="Helical" evidence="15">
    <location>
        <begin position="184"/>
        <end position="201"/>
    </location>
</feature>
<evidence type="ECO:0000256" key="11">
    <source>
        <dbReference type="ARBA" id="ARBA00056009"/>
    </source>
</evidence>
<dbReference type="EMBL" id="SWLE01000020">
    <property type="protein sequence ID" value="TNM86381.1"/>
    <property type="molecule type" value="Genomic_DNA"/>
</dbReference>
<sequence length="388" mass="43153">MFTSSLLPHLAFVCFYFESPPEFVYARSHFGHVSLNDRSDSDCLSLKLFFIFHSAWSFLLLKDSVDMTSLTQNIRTDGVLTRSTLGAAADTNFTSLCPNGSQWVWEGLGECAQDARDMASIYLGLLSILCFMVSSIPQYYSSCKTGNMNRALSIWFLLLWLGGDSCNLIGSFLADQLPLQTYTAIYYVFADLGMLSLYFYYKIKNKMAENRTVLLAVGMICVIGSSTSWVVLPGFSNHQQINPSVLRSRTLLSTTDYAAVKSFPPKEIVGFSIGSVSSVLYLCSRLPQIFTNFKRKSTEGVSYFLFALVILGNTLYGLSILLKNPDWDQGEKSYLVHHLPWLIGSLGTLTLDLIVSFKKKNNRGRGEQNTAAGMGPLGCLQSHIHATF</sequence>
<keyword evidence="5" id="KW-0029">Amino-acid transport</keyword>
<dbReference type="Gene3D" id="1.20.1280.290">
    <property type="match status" value="2"/>
</dbReference>
<dbReference type="InterPro" id="IPR051415">
    <property type="entry name" value="LAAT-1"/>
</dbReference>
<dbReference type="FunFam" id="1.20.1280.290:FF:000017">
    <property type="entry name" value="lysosomal amino acid transporter 1 homolog"/>
    <property type="match status" value="1"/>
</dbReference>
<evidence type="ECO:0000256" key="6">
    <source>
        <dbReference type="ARBA" id="ARBA00022989"/>
    </source>
</evidence>
<keyword evidence="6 15" id="KW-1133">Transmembrane helix</keyword>
<organism evidence="16 17">
    <name type="scientific">Takifugu bimaculatus</name>
    <dbReference type="NCBI Taxonomy" id="433685"/>
    <lineage>
        <taxon>Eukaryota</taxon>
        <taxon>Metazoa</taxon>
        <taxon>Chordata</taxon>
        <taxon>Craniata</taxon>
        <taxon>Vertebrata</taxon>
        <taxon>Euteleostomi</taxon>
        <taxon>Actinopterygii</taxon>
        <taxon>Neopterygii</taxon>
        <taxon>Teleostei</taxon>
        <taxon>Neoteleostei</taxon>
        <taxon>Acanthomorphata</taxon>
        <taxon>Eupercaria</taxon>
        <taxon>Tetraodontiformes</taxon>
        <taxon>Tetradontoidea</taxon>
        <taxon>Tetraodontidae</taxon>
        <taxon>Takifugu</taxon>
    </lineage>
</organism>
<evidence type="ECO:0000256" key="9">
    <source>
        <dbReference type="ARBA" id="ARBA00023228"/>
    </source>
</evidence>
<keyword evidence="17" id="KW-1185">Reference proteome</keyword>
<evidence type="ECO:0000256" key="8">
    <source>
        <dbReference type="ARBA" id="ARBA00023180"/>
    </source>
</evidence>
<feature type="transmembrane region" description="Helical" evidence="15">
    <location>
        <begin position="213"/>
        <end position="232"/>
    </location>
</feature>
<feature type="transmembrane region" description="Helical" evidence="15">
    <location>
        <begin position="334"/>
        <end position="355"/>
    </location>
</feature>
<feature type="transmembrane region" description="Helical" evidence="15">
    <location>
        <begin position="119"/>
        <end position="140"/>
    </location>
</feature>
<keyword evidence="9" id="KW-0458">Lysosome</keyword>
<comment type="function">
    <text evidence="11">Amino acid transporter that specifically mediates the pH-dependent export of the cationic amino acids arginine, histidine and lysine from lysosomes.</text>
</comment>
<evidence type="ECO:0000256" key="10">
    <source>
        <dbReference type="ARBA" id="ARBA00038039"/>
    </source>
</evidence>
<dbReference type="FunFam" id="1.20.1280.290:FF:000013">
    <property type="entry name" value="lysosomal amino acid transporter 1 homolog"/>
    <property type="match status" value="1"/>
</dbReference>
<keyword evidence="4" id="KW-0677">Repeat</keyword>
<protein>
    <recommendedName>
        <fullName evidence="12">Lysosomal amino acid transporter 1 homolog</fullName>
    </recommendedName>
    <alternativeName>
        <fullName evidence="13">PQ-loop repeat-containing protein 2</fullName>
    </alternativeName>
    <alternativeName>
        <fullName evidence="14">Solute carrier family 66 member 1</fullName>
    </alternativeName>
</protein>
<dbReference type="SMART" id="SM00679">
    <property type="entry name" value="CTNS"/>
    <property type="match status" value="2"/>
</dbReference>
<evidence type="ECO:0000313" key="16">
    <source>
        <dbReference type="EMBL" id="TNM86381.1"/>
    </source>
</evidence>
<dbReference type="Proteomes" id="UP000516260">
    <property type="component" value="Chromosome 7"/>
</dbReference>
<name>A0A4Z2B225_9TELE</name>